<accession>A0AAX0S3G3</accession>
<reference evidence="1 4" key="2">
    <citation type="submission" date="2018-07" db="EMBL/GenBank/DDBJ databases">
        <title>The molecular basis for the intramolecular migration of carboxyl group in the catabolism of para-hydroxybenzoate via gentisate.</title>
        <authorList>
            <person name="Zhao H."/>
            <person name="Xu Y."/>
            <person name="Lin S."/>
            <person name="Spain J.C."/>
            <person name="Zhou N.-Y."/>
        </authorList>
    </citation>
    <scope>NUCLEOTIDE SEQUENCE [LARGE SCALE GENOMIC DNA]</scope>
    <source>
        <strain evidence="1 4">PHB-7a</strain>
    </source>
</reference>
<protein>
    <submittedName>
        <fullName evidence="2">Uncharacterized protein</fullName>
    </submittedName>
</protein>
<keyword evidence="4" id="KW-1185">Reference proteome</keyword>
<proteinExistence type="predicted"/>
<dbReference type="EMBL" id="CP030926">
    <property type="protein sequence ID" value="AXN38053.1"/>
    <property type="molecule type" value="Genomic_DNA"/>
</dbReference>
<sequence length="149" mass="17367">MTQYIYMASPMKLPEGSFGLKPVSPEQPNVFKDELDFTHLHFEDNYDRASKTRFSYSSHFSFNHQVAINHNLLPLKHLSKSNVIQEKCLDILYSYIEEELHASGVIEYFTSLNGQEDLPIGINRSVSWTDIKTPYNLVLADREFWYITL</sequence>
<gene>
    <name evidence="2" type="ORF">CN689_09220</name>
    <name evidence="1" type="ORF">DTO10_06145</name>
</gene>
<evidence type="ECO:0000313" key="1">
    <source>
        <dbReference type="EMBL" id="AXN38053.1"/>
    </source>
</evidence>
<evidence type="ECO:0000313" key="4">
    <source>
        <dbReference type="Proteomes" id="UP000260457"/>
    </source>
</evidence>
<dbReference type="Proteomes" id="UP000220106">
    <property type="component" value="Unassembled WGS sequence"/>
</dbReference>
<dbReference type="EMBL" id="NUEQ01000014">
    <property type="protein sequence ID" value="PEJ34309.1"/>
    <property type="molecule type" value="Genomic_DNA"/>
</dbReference>
<name>A0AAX0S3G3_9BACI</name>
<dbReference type="Proteomes" id="UP000260457">
    <property type="component" value="Chromosome"/>
</dbReference>
<evidence type="ECO:0000313" key="3">
    <source>
        <dbReference type="Proteomes" id="UP000220106"/>
    </source>
</evidence>
<reference evidence="2 3" key="1">
    <citation type="submission" date="2017-09" db="EMBL/GenBank/DDBJ databases">
        <title>Large-scale bioinformatics analysis of Bacillus genomes uncovers conserved roles of natural products in bacterial physiology.</title>
        <authorList>
            <consortium name="Agbiome Team Llc"/>
            <person name="Bleich R.M."/>
            <person name="Kirk G.J."/>
            <person name="Santa Maria K.C."/>
            <person name="Allen S.E."/>
            <person name="Farag S."/>
            <person name="Shank E.A."/>
            <person name="Bowers A."/>
        </authorList>
    </citation>
    <scope>NUCLEOTIDE SEQUENCE [LARGE SCALE GENOMIC DNA]</scope>
    <source>
        <strain evidence="2 3">AFS003229</strain>
    </source>
</reference>
<dbReference type="RefSeq" id="WP_098175654.1">
    <property type="nucleotide sequence ID" value="NZ_CP030926.1"/>
</dbReference>
<dbReference type="KEGG" id="pbut:DTO10_06145"/>
<dbReference type="GeneID" id="95397831"/>
<organism evidence="2 3">
    <name type="scientific">Peribacillus butanolivorans</name>
    <dbReference type="NCBI Taxonomy" id="421767"/>
    <lineage>
        <taxon>Bacteria</taxon>
        <taxon>Bacillati</taxon>
        <taxon>Bacillota</taxon>
        <taxon>Bacilli</taxon>
        <taxon>Bacillales</taxon>
        <taxon>Bacillaceae</taxon>
        <taxon>Peribacillus</taxon>
    </lineage>
</organism>
<dbReference type="AlphaFoldDB" id="A0AAX0S3G3"/>
<evidence type="ECO:0000313" key="2">
    <source>
        <dbReference type="EMBL" id="PEJ34309.1"/>
    </source>
</evidence>